<feature type="region of interest" description="Disordered" evidence="1">
    <location>
        <begin position="560"/>
        <end position="607"/>
    </location>
</feature>
<sequence length="904" mass="99071">MPLLPFVPYNLFAHRVPASFSIGVCFVFLFFGLHRLLLALSWDLEWWSASARAFFRSTRKKKGRFVGHEPPFSQPFFFRDHFWGGGPARRGCVWPSARCGVEKKVKVERKNKQKGRVFWAPTRDAQRRAGLFSGVPLSSAGARRSVPRMGNRDRPPTDTMASNPTKAHRRDQRRDPTSQQPQQRRGPKGEPRGRGDARRIPARRHAGDDNRVRDGNVETVDVLIVGAGVSGLFAAARIREHYPHLTVALVERGAIVGGRLQSLRVEGSKTAVELGAMRTFPDIDHYTAAVLRMTDVSTVEVPYVTPRNIAYLRGERTRMRDLPKVAARLYNLPAGERGKPASALIQNALDRELAAEGIVVAAVRHGVATPAPDGDVAGRVADIQCAQRTACGDPALGRITFWRAVLDRGLSQQGFDFALDASGYDFTRGAVAAAAGIRQEYSLSGLNSPQHWIVGGFRTVTTRLYEQLVRGRRRRGAASAATDDRDGTAAAGETGHFKAAFNTDLVGMRLLHGADTVTCETCRHGERHATVECRLRGTRPDAFIQRDPLNVCGAHGSGAYARDDGDAQGRSNSERSLGAARAHRDDDDDSYHNKRDNDNSNKNGDDADDEEWVLRAHHVILSAPRDDLVRIDAPWPPVAKAVFGAVEAWRAVKVYLWFERAWWADARVGLAGGGKNVSDLPARQVWFPFGDRLPVALIYVDQEDSDFWVDLLPGAPDAVTPLRWHPADRAPRLVAEALRQIGLVTGVDRAHMGRVDRLVWRHWPYGTVFWRSERHPAGSISAMRRKALTPLGPPAPVLAVGDSFAWSQGWVDGAIETADLALRTYWAIPTILAPGSLAPADTTNNAKKTATTADTTEPGSKTATIAPHRGKSIRAAVVGNKAAPSGARIVRRHSADLSGSDGSR</sequence>
<dbReference type="PANTHER" id="PTHR43563:SF1">
    <property type="entry name" value="AMINE OXIDASE [FLAVIN-CONTAINING] B"/>
    <property type="match status" value="1"/>
</dbReference>
<dbReference type="GO" id="GO:0016491">
    <property type="term" value="F:oxidoreductase activity"/>
    <property type="evidence" value="ECO:0007669"/>
    <property type="project" value="UniProtKB-ARBA"/>
</dbReference>
<dbReference type="InterPro" id="IPR036188">
    <property type="entry name" value="FAD/NAD-bd_sf"/>
</dbReference>
<feature type="compositionally biased region" description="Low complexity" evidence="1">
    <location>
        <begin position="840"/>
        <end position="856"/>
    </location>
</feature>
<dbReference type="Pfam" id="PF13450">
    <property type="entry name" value="NAD_binding_8"/>
    <property type="match status" value="1"/>
</dbReference>
<keyword evidence="2" id="KW-1133">Transmembrane helix</keyword>
<feature type="region of interest" description="Disordered" evidence="1">
    <location>
        <begin position="884"/>
        <end position="904"/>
    </location>
</feature>
<dbReference type="Proteomes" id="UP001253637">
    <property type="component" value="Segment"/>
</dbReference>
<feature type="compositionally biased region" description="Basic and acidic residues" evidence="1">
    <location>
        <begin position="187"/>
        <end position="213"/>
    </location>
</feature>
<dbReference type="InterPro" id="IPR050703">
    <property type="entry name" value="Flavin_MAO"/>
</dbReference>
<feature type="transmembrane region" description="Helical" evidence="2">
    <location>
        <begin position="20"/>
        <end position="42"/>
    </location>
</feature>
<dbReference type="Gene3D" id="3.50.50.60">
    <property type="entry name" value="FAD/NAD(P)-binding domain"/>
    <property type="match status" value="1"/>
</dbReference>
<name>A0A811BSS1_9VIRU</name>
<feature type="compositionally biased region" description="Basic and acidic residues" evidence="1">
    <location>
        <begin position="582"/>
        <end position="605"/>
    </location>
</feature>
<feature type="region of interest" description="Disordered" evidence="1">
    <location>
        <begin position="130"/>
        <end position="213"/>
    </location>
</feature>
<dbReference type="EMBL" id="LC625835">
    <property type="protein sequence ID" value="BCU03922.1"/>
    <property type="molecule type" value="Genomic_DNA"/>
</dbReference>
<feature type="region of interest" description="Disordered" evidence="1">
    <location>
        <begin position="837"/>
        <end position="870"/>
    </location>
</feature>
<protein>
    <submittedName>
        <fullName evidence="3">NAD(P) binding domain containing protein</fullName>
    </submittedName>
</protein>
<evidence type="ECO:0000313" key="4">
    <source>
        <dbReference type="Proteomes" id="UP001253637"/>
    </source>
</evidence>
<dbReference type="Gene3D" id="3.90.660.10">
    <property type="match status" value="1"/>
</dbReference>
<keyword evidence="2" id="KW-0812">Transmembrane</keyword>
<proteinExistence type="predicted"/>
<reference evidence="3" key="1">
    <citation type="submission" date="2021-04" db="EMBL/GenBank/DDBJ databases">
        <title>Draft Genome Sequence of Pandoravirus japonicus, Isolated from the Sabaishi River of Niigata, Japan.</title>
        <authorList>
            <person name="Hosokawa N."/>
            <person name="Takahashi H."/>
            <person name="Aoki K."/>
            <person name="Takemura M."/>
        </authorList>
    </citation>
    <scope>NUCLEOTIDE SEQUENCE</scope>
</reference>
<accession>A0A811BSS1</accession>
<evidence type="ECO:0000256" key="1">
    <source>
        <dbReference type="SAM" id="MobiDB-lite"/>
    </source>
</evidence>
<keyword evidence="2" id="KW-0472">Membrane</keyword>
<evidence type="ECO:0000256" key="2">
    <source>
        <dbReference type="SAM" id="Phobius"/>
    </source>
</evidence>
<evidence type="ECO:0000313" key="3">
    <source>
        <dbReference type="EMBL" id="BCU03922.1"/>
    </source>
</evidence>
<organism evidence="3 4">
    <name type="scientific">Pandoravirus japonicus</name>
    <dbReference type="NCBI Taxonomy" id="2823154"/>
    <lineage>
        <taxon>Viruses</taxon>
        <taxon>Pandoravirus</taxon>
    </lineage>
</organism>
<dbReference type="PANTHER" id="PTHR43563">
    <property type="entry name" value="AMINE OXIDASE"/>
    <property type="match status" value="1"/>
</dbReference>
<dbReference type="SUPFAM" id="SSF51905">
    <property type="entry name" value="FAD/NAD(P)-binding domain"/>
    <property type="match status" value="1"/>
</dbReference>